<dbReference type="AlphaFoldDB" id="A0A383E904"/>
<evidence type="ECO:0000259" key="1">
    <source>
        <dbReference type="Pfam" id="PF13185"/>
    </source>
</evidence>
<name>A0A383E904_9ZZZZ</name>
<dbReference type="InterPro" id="IPR003018">
    <property type="entry name" value="GAF"/>
</dbReference>
<sequence length="217" mass="24939">MNRDLEKLAQKIEVFGKENLSDILHYTAVGLKSLFECHMVRIYLEDLHQGILICQYMTDQKHPEERQITQFISPRGSITSQAFYENKVILSWTLPEGFVKYRNPIEKISGIQSSVVFPIVHELRPIGTLTLDWQEEGEFLSNKNVEVVNEFLTRISTVMDQAKRFHQKISFSRHLDLARKKEAAWMIVRSAVKLIDKLSLASVLVPASTKDPNLGPD</sequence>
<dbReference type="Pfam" id="PF13185">
    <property type="entry name" value="GAF_2"/>
    <property type="match status" value="1"/>
</dbReference>
<protein>
    <recommendedName>
        <fullName evidence="1">GAF domain-containing protein</fullName>
    </recommendedName>
</protein>
<gene>
    <name evidence="2" type="ORF">METZ01_LOCUS506170</name>
</gene>
<feature type="non-terminal residue" evidence="2">
    <location>
        <position position="217"/>
    </location>
</feature>
<dbReference type="Gene3D" id="3.30.450.40">
    <property type="match status" value="1"/>
</dbReference>
<evidence type="ECO:0000313" key="2">
    <source>
        <dbReference type="EMBL" id="SVE53316.1"/>
    </source>
</evidence>
<proteinExistence type="predicted"/>
<feature type="non-terminal residue" evidence="2">
    <location>
        <position position="1"/>
    </location>
</feature>
<dbReference type="SUPFAM" id="SSF55781">
    <property type="entry name" value="GAF domain-like"/>
    <property type="match status" value="1"/>
</dbReference>
<accession>A0A383E904</accession>
<dbReference type="InterPro" id="IPR029016">
    <property type="entry name" value="GAF-like_dom_sf"/>
</dbReference>
<reference evidence="2" key="1">
    <citation type="submission" date="2018-05" db="EMBL/GenBank/DDBJ databases">
        <authorList>
            <person name="Lanie J.A."/>
            <person name="Ng W.-L."/>
            <person name="Kazmierczak K.M."/>
            <person name="Andrzejewski T.M."/>
            <person name="Davidsen T.M."/>
            <person name="Wayne K.J."/>
            <person name="Tettelin H."/>
            <person name="Glass J.I."/>
            <person name="Rusch D."/>
            <person name="Podicherti R."/>
            <person name="Tsui H.-C.T."/>
            <person name="Winkler M.E."/>
        </authorList>
    </citation>
    <scope>NUCLEOTIDE SEQUENCE</scope>
</reference>
<feature type="domain" description="GAF" evidence="1">
    <location>
        <begin position="36"/>
        <end position="159"/>
    </location>
</feature>
<organism evidence="2">
    <name type="scientific">marine metagenome</name>
    <dbReference type="NCBI Taxonomy" id="408172"/>
    <lineage>
        <taxon>unclassified sequences</taxon>
        <taxon>metagenomes</taxon>
        <taxon>ecological metagenomes</taxon>
    </lineage>
</organism>
<dbReference type="EMBL" id="UINC01223921">
    <property type="protein sequence ID" value="SVE53316.1"/>
    <property type="molecule type" value="Genomic_DNA"/>
</dbReference>